<reference evidence="1" key="1">
    <citation type="submission" date="2020-03" db="EMBL/GenBank/DDBJ databases">
        <title>Hybrid Assembly of Korean Phytophthora infestans isolates.</title>
        <authorList>
            <person name="Prokchorchik M."/>
            <person name="Lee Y."/>
            <person name="Seo J."/>
            <person name="Cho J.-H."/>
            <person name="Park Y.-E."/>
            <person name="Jang D.-C."/>
            <person name="Im J.-S."/>
            <person name="Choi J.-G."/>
            <person name="Park H.-J."/>
            <person name="Lee G.-B."/>
            <person name="Lee Y.-G."/>
            <person name="Hong S.-Y."/>
            <person name="Cho K."/>
            <person name="Sohn K.H."/>
        </authorList>
    </citation>
    <scope>NUCLEOTIDE SEQUENCE</scope>
    <source>
        <strain evidence="1">KR_2_A2</strain>
    </source>
</reference>
<evidence type="ECO:0000313" key="2">
    <source>
        <dbReference type="Proteomes" id="UP000704712"/>
    </source>
</evidence>
<comment type="caution">
    <text evidence="1">The sequence shown here is derived from an EMBL/GenBank/DDBJ whole genome shotgun (WGS) entry which is preliminary data.</text>
</comment>
<protein>
    <submittedName>
        <fullName evidence="1">Uncharacterized protein</fullName>
    </submittedName>
</protein>
<organism evidence="1 2">
    <name type="scientific">Phytophthora infestans</name>
    <name type="common">Potato late blight agent</name>
    <name type="synonym">Botrytis infestans</name>
    <dbReference type="NCBI Taxonomy" id="4787"/>
    <lineage>
        <taxon>Eukaryota</taxon>
        <taxon>Sar</taxon>
        <taxon>Stramenopiles</taxon>
        <taxon>Oomycota</taxon>
        <taxon>Peronosporomycetes</taxon>
        <taxon>Peronosporales</taxon>
        <taxon>Peronosporaceae</taxon>
        <taxon>Phytophthora</taxon>
    </lineage>
</organism>
<proteinExistence type="predicted"/>
<accession>A0A8S9TG33</accession>
<gene>
    <name evidence="1" type="ORF">GN958_ATG23396</name>
</gene>
<sequence length="72" mass="7698">MNVASAGELPRHCLVAHSEWRMHDYASEEAAATAGLKDLPTRDAVVDAVAVMHDSNTSPSKIAGYISEKMGE</sequence>
<name>A0A8S9TG33_PHYIN</name>
<dbReference type="Proteomes" id="UP000704712">
    <property type="component" value="Unassembled WGS sequence"/>
</dbReference>
<dbReference type="EMBL" id="JAACNO010003269">
    <property type="protein sequence ID" value="KAF4127416.1"/>
    <property type="molecule type" value="Genomic_DNA"/>
</dbReference>
<evidence type="ECO:0000313" key="1">
    <source>
        <dbReference type="EMBL" id="KAF4127416.1"/>
    </source>
</evidence>
<dbReference type="AlphaFoldDB" id="A0A8S9TG33"/>